<dbReference type="PANTHER" id="PTHR46273">
    <property type="entry name" value="MYOSUPPRESSIN RECEPTOR 1, ISOFORM B-RELATED"/>
    <property type="match status" value="1"/>
</dbReference>
<feature type="transmembrane region" description="Helical" evidence="5">
    <location>
        <begin position="102"/>
        <end position="129"/>
    </location>
</feature>
<dbReference type="AlphaFoldDB" id="A0A914UIT2"/>
<feature type="transmembrane region" description="Helical" evidence="5">
    <location>
        <begin position="261"/>
        <end position="282"/>
    </location>
</feature>
<feature type="transmembrane region" description="Helical" evidence="5">
    <location>
        <begin position="149"/>
        <end position="169"/>
    </location>
</feature>
<accession>A0A914UIT2</accession>
<keyword evidence="2 5" id="KW-0812">Transmembrane</keyword>
<evidence type="ECO:0000259" key="6">
    <source>
        <dbReference type="PROSITE" id="PS50262"/>
    </source>
</evidence>
<feature type="transmembrane region" description="Helical" evidence="5">
    <location>
        <begin position="190"/>
        <end position="207"/>
    </location>
</feature>
<feature type="transmembrane region" description="Helical" evidence="5">
    <location>
        <begin position="355"/>
        <end position="374"/>
    </location>
</feature>
<evidence type="ECO:0000256" key="4">
    <source>
        <dbReference type="ARBA" id="ARBA00023136"/>
    </source>
</evidence>
<organism evidence="7 8">
    <name type="scientific">Plectus sambesii</name>
    <dbReference type="NCBI Taxonomy" id="2011161"/>
    <lineage>
        <taxon>Eukaryota</taxon>
        <taxon>Metazoa</taxon>
        <taxon>Ecdysozoa</taxon>
        <taxon>Nematoda</taxon>
        <taxon>Chromadorea</taxon>
        <taxon>Plectida</taxon>
        <taxon>Plectina</taxon>
        <taxon>Plectoidea</taxon>
        <taxon>Plectidae</taxon>
        <taxon>Plectus</taxon>
    </lineage>
</organism>
<dbReference type="Proteomes" id="UP000887566">
    <property type="component" value="Unplaced"/>
</dbReference>
<dbReference type="WBParaSite" id="PSAMB.scaffold1036size36860.g10640.t1">
    <property type="protein sequence ID" value="PSAMB.scaffold1036size36860.g10640.t1"/>
    <property type="gene ID" value="PSAMB.scaffold1036size36860.g10640"/>
</dbReference>
<evidence type="ECO:0000256" key="5">
    <source>
        <dbReference type="SAM" id="Phobius"/>
    </source>
</evidence>
<keyword evidence="7" id="KW-1185">Reference proteome</keyword>
<dbReference type="InterPro" id="IPR000276">
    <property type="entry name" value="GPCR_Rhodpsn"/>
</dbReference>
<evidence type="ECO:0000313" key="7">
    <source>
        <dbReference type="Proteomes" id="UP000887566"/>
    </source>
</evidence>
<dbReference type="Gene3D" id="1.20.1070.10">
    <property type="entry name" value="Rhodopsin 7-helix transmembrane proteins"/>
    <property type="match status" value="1"/>
</dbReference>
<feature type="transmembrane region" description="Helical" evidence="5">
    <location>
        <begin position="67"/>
        <end position="90"/>
    </location>
</feature>
<keyword evidence="3 5" id="KW-1133">Transmembrane helix</keyword>
<evidence type="ECO:0000256" key="2">
    <source>
        <dbReference type="ARBA" id="ARBA00022692"/>
    </source>
</evidence>
<dbReference type="SUPFAM" id="SSF81321">
    <property type="entry name" value="Family A G protein-coupled receptor-like"/>
    <property type="match status" value="1"/>
</dbReference>
<sequence>MTDIAPRDSSFVFSQLPIGWLVLFSRENHGVMVDEGDCELGSALLPTEIGMTLVSALEWFHERYGLWHPYLSVVMCVGGTVLNLLTVVVFTRPTMVNPVNTLLCAIALCDAIVMLSYLIFVGHFLLVAASRCNPTDYSYGWAVFTMVHAHASVVFHSSSLWLTVALAHIRVVTVRRATNTTPCRWVTTRFAVLLSTLVLMAVTVTNIPNALTFQIVSDIPAALAFPCVMRGATPTNETIATVQVAGGDCTLLRLTFWSNGLLFKVIPCSLLTLFICLLARLIKDVRRRRRESLAISLTVQRAGRKPRTDHTSRMLLTVLIIFLSTELPQGVLLTLSGVLADREFHRKVYASLGDFMDLLSLVNSSVNFIIYCSMSRKFRQVFFGTFLFWTSDWANTNGLTEIFASRQAISMVSNDGRFLTALDGRRRSSAVTHDRFNDRRKSRRCTVVVSPPPPDERRTSLPAFCIYRQDNAQPPQTSVVIKVGVESTLV</sequence>
<dbReference type="GO" id="GO:0008528">
    <property type="term" value="F:G protein-coupled peptide receptor activity"/>
    <property type="evidence" value="ECO:0007669"/>
    <property type="project" value="InterPro"/>
</dbReference>
<keyword evidence="4 5" id="KW-0472">Membrane</keyword>
<protein>
    <submittedName>
        <fullName evidence="8">G-protein coupled receptors family 1 profile domain-containing protein</fullName>
    </submittedName>
</protein>
<dbReference type="InterPro" id="IPR019427">
    <property type="entry name" value="7TM_GPCR_serpentine_rcpt_Srw"/>
</dbReference>
<evidence type="ECO:0000313" key="8">
    <source>
        <dbReference type="WBParaSite" id="PSAMB.scaffold1036size36860.g10640.t1"/>
    </source>
</evidence>
<reference evidence="8" key="1">
    <citation type="submission" date="2022-11" db="UniProtKB">
        <authorList>
            <consortium name="WormBaseParasite"/>
        </authorList>
    </citation>
    <scope>IDENTIFICATION</scope>
</reference>
<dbReference type="InterPro" id="IPR053219">
    <property type="entry name" value="GPCR_Dmsr-1"/>
</dbReference>
<dbReference type="PROSITE" id="PS50262">
    <property type="entry name" value="G_PROTEIN_RECEP_F1_2"/>
    <property type="match status" value="1"/>
</dbReference>
<comment type="subcellular location">
    <subcellularLocation>
        <location evidence="1">Membrane</location>
    </subcellularLocation>
</comment>
<name>A0A914UIT2_9BILA</name>
<dbReference type="PANTHER" id="PTHR46273:SF16">
    <property type="entry name" value="G-PROTEIN COUPLED RECEPTORS FAMILY 1 PROFILE DOMAIN-CONTAINING PROTEIN"/>
    <property type="match status" value="1"/>
</dbReference>
<evidence type="ECO:0000256" key="3">
    <source>
        <dbReference type="ARBA" id="ARBA00022989"/>
    </source>
</evidence>
<dbReference type="GO" id="GO:0005886">
    <property type="term" value="C:plasma membrane"/>
    <property type="evidence" value="ECO:0007669"/>
    <property type="project" value="TreeGrafter"/>
</dbReference>
<dbReference type="PRINTS" id="PR00237">
    <property type="entry name" value="GPCRRHODOPSN"/>
</dbReference>
<evidence type="ECO:0000256" key="1">
    <source>
        <dbReference type="ARBA" id="ARBA00004370"/>
    </source>
</evidence>
<feature type="domain" description="G-protein coupled receptors family 1 profile" evidence="6">
    <location>
        <begin position="82"/>
        <end position="371"/>
    </location>
</feature>
<proteinExistence type="predicted"/>
<feature type="transmembrane region" description="Helical" evidence="5">
    <location>
        <begin position="314"/>
        <end position="335"/>
    </location>
</feature>
<dbReference type="Pfam" id="PF10324">
    <property type="entry name" value="7TM_GPCR_Srw"/>
    <property type="match status" value="1"/>
</dbReference>
<dbReference type="CDD" id="cd14978">
    <property type="entry name" value="7tmA_FMRFamide_R-like"/>
    <property type="match status" value="1"/>
</dbReference>
<dbReference type="InterPro" id="IPR017452">
    <property type="entry name" value="GPCR_Rhodpsn_7TM"/>
</dbReference>